<dbReference type="GO" id="GO:0035591">
    <property type="term" value="F:signaling adaptor activity"/>
    <property type="evidence" value="ECO:0007669"/>
    <property type="project" value="InterPro"/>
</dbReference>
<reference evidence="7" key="1">
    <citation type="submission" date="2025-08" db="UniProtKB">
        <authorList>
            <consortium name="Ensembl"/>
        </authorList>
    </citation>
    <scope>IDENTIFICATION</scope>
</reference>
<dbReference type="InterPro" id="IPR036860">
    <property type="entry name" value="SH2_dom_sf"/>
</dbReference>
<feature type="compositionally biased region" description="Pro residues" evidence="4">
    <location>
        <begin position="142"/>
        <end position="151"/>
    </location>
</feature>
<gene>
    <name evidence="7" type="primary">stap2b</name>
</gene>
<dbReference type="SUPFAM" id="SSF55550">
    <property type="entry name" value="SH2 domain"/>
    <property type="match status" value="1"/>
</dbReference>
<evidence type="ECO:0000259" key="5">
    <source>
        <dbReference type="PROSITE" id="PS50001"/>
    </source>
</evidence>
<protein>
    <submittedName>
        <fullName evidence="7">Signal transducing adaptor family member 2b</fullName>
    </submittedName>
</protein>
<dbReference type="PROSITE" id="PS50001">
    <property type="entry name" value="SH2"/>
    <property type="match status" value="1"/>
</dbReference>
<dbReference type="Proteomes" id="UP000694546">
    <property type="component" value="Chromosome 12"/>
</dbReference>
<feature type="compositionally biased region" description="Pro residues" evidence="4">
    <location>
        <begin position="290"/>
        <end position="303"/>
    </location>
</feature>
<dbReference type="Gene3D" id="2.30.29.30">
    <property type="entry name" value="Pleckstrin-homology domain (PH domain)/Phosphotyrosine-binding domain (PTB)"/>
    <property type="match status" value="1"/>
</dbReference>
<reference evidence="7" key="2">
    <citation type="submission" date="2025-09" db="UniProtKB">
        <authorList>
            <consortium name="Ensembl"/>
        </authorList>
    </citation>
    <scope>IDENTIFICATION</scope>
</reference>
<feature type="region of interest" description="Disordered" evidence="4">
    <location>
        <begin position="284"/>
        <end position="418"/>
    </location>
</feature>
<dbReference type="OrthoDB" id="6086001at2759"/>
<sequence>MNGLNRRKTSLPDLYYEGYLEKRSFRDKAALKRWTALSGNTLFFFNSSKDANILDKLELVDFRSVTDDPTRDSNLDKARFNVHLKERSFKFTAPSLEARELWKGYIHAVVELSLPSGIILLPGQTRDLQQAVERERERRRLPPPLPTPPLPAAALPDEGGARSHAAYNGPLPECFVKATRVEAELLLEREAGRGNLLLRPGGHGNTFTITTREVHMSPIFKHYRVTQKPGEGFIIDLKEPIDCATLDEVITEMLEVTGGTLTPLISEDNYEDNISFIKFNEDSGEKSVCFPPPRKTPPTPPSKPAGEQREYLKVEPPSRIPILPKRSENAEKNSLPFTRPCNPPPSIPNGYPTKQAAASSAVIPKQRGRVALMPSAQKRESEGSHAADERVPTGKPVPTPRSFPPRQSSATRSKSDVSCLSLELKEAFLKKRIFKE</sequence>
<dbReference type="Ensembl" id="ENSGMOT00000067042.1">
    <property type="protein sequence ID" value="ENSGMOP00000025058.1"/>
    <property type="gene ID" value="ENSGMOG00000031573.1"/>
</dbReference>
<evidence type="ECO:0000256" key="1">
    <source>
        <dbReference type="ARBA" id="ARBA00022553"/>
    </source>
</evidence>
<feature type="compositionally biased region" description="Polar residues" evidence="4">
    <location>
        <begin position="405"/>
        <end position="418"/>
    </location>
</feature>
<evidence type="ECO:0000313" key="8">
    <source>
        <dbReference type="Proteomes" id="UP000694546"/>
    </source>
</evidence>
<dbReference type="PROSITE" id="PS50003">
    <property type="entry name" value="PH_DOMAIN"/>
    <property type="match status" value="1"/>
</dbReference>
<feature type="domain" description="PH" evidence="6">
    <location>
        <begin position="13"/>
        <end position="111"/>
    </location>
</feature>
<proteinExistence type="predicted"/>
<dbReference type="PANTHER" id="PTHR16186:SF11">
    <property type="entry name" value="SIGNAL-TRANSDUCING ADAPTOR PROTEIN 2"/>
    <property type="match status" value="1"/>
</dbReference>
<evidence type="ECO:0000313" key="7">
    <source>
        <dbReference type="Ensembl" id="ENSGMOP00000025058.1"/>
    </source>
</evidence>
<keyword evidence="8" id="KW-1185">Reference proteome</keyword>
<keyword evidence="1" id="KW-0597">Phosphoprotein</keyword>
<dbReference type="InterPro" id="IPR011993">
    <property type="entry name" value="PH-like_dom_sf"/>
</dbReference>
<dbReference type="SMART" id="SM00233">
    <property type="entry name" value="PH"/>
    <property type="match status" value="1"/>
</dbReference>
<evidence type="ECO:0000256" key="3">
    <source>
        <dbReference type="PROSITE-ProRule" id="PRU00191"/>
    </source>
</evidence>
<dbReference type="AlphaFoldDB" id="A0A8C5A361"/>
<evidence type="ECO:0000256" key="4">
    <source>
        <dbReference type="SAM" id="MobiDB-lite"/>
    </source>
</evidence>
<organism evidence="7 8">
    <name type="scientific">Gadus morhua</name>
    <name type="common">Atlantic cod</name>
    <dbReference type="NCBI Taxonomy" id="8049"/>
    <lineage>
        <taxon>Eukaryota</taxon>
        <taxon>Metazoa</taxon>
        <taxon>Chordata</taxon>
        <taxon>Craniata</taxon>
        <taxon>Vertebrata</taxon>
        <taxon>Euteleostomi</taxon>
        <taxon>Actinopterygii</taxon>
        <taxon>Neopterygii</taxon>
        <taxon>Teleostei</taxon>
        <taxon>Neoteleostei</taxon>
        <taxon>Acanthomorphata</taxon>
        <taxon>Zeiogadaria</taxon>
        <taxon>Gadariae</taxon>
        <taxon>Gadiformes</taxon>
        <taxon>Gadoidei</taxon>
        <taxon>Gadidae</taxon>
        <taxon>Gadus</taxon>
    </lineage>
</organism>
<dbReference type="InterPro" id="IPR039111">
    <property type="entry name" value="STAP1/STAP2"/>
</dbReference>
<dbReference type="Pfam" id="PF00169">
    <property type="entry name" value="PH"/>
    <property type="match status" value="1"/>
</dbReference>
<name>A0A8C5A361_GADMO</name>
<dbReference type="OMA" id="EMPACYY"/>
<dbReference type="InterPro" id="IPR000980">
    <property type="entry name" value="SH2"/>
</dbReference>
<dbReference type="PANTHER" id="PTHR16186">
    <property type="entry name" value="SIGNAL-TRANSDUCING ADAPTOR PROTEIN-RELATED"/>
    <property type="match status" value="1"/>
</dbReference>
<dbReference type="Gene3D" id="3.30.505.10">
    <property type="entry name" value="SH2 domain"/>
    <property type="match status" value="1"/>
</dbReference>
<feature type="compositionally biased region" description="Basic and acidic residues" evidence="4">
    <location>
        <begin position="377"/>
        <end position="392"/>
    </location>
</feature>
<dbReference type="GeneTree" id="ENSGT00530000063841"/>
<dbReference type="SUPFAM" id="SSF50729">
    <property type="entry name" value="PH domain-like"/>
    <property type="match status" value="1"/>
</dbReference>
<keyword evidence="2 3" id="KW-0727">SH2 domain</keyword>
<evidence type="ECO:0000259" key="6">
    <source>
        <dbReference type="PROSITE" id="PS50003"/>
    </source>
</evidence>
<dbReference type="InterPro" id="IPR001849">
    <property type="entry name" value="PH_domain"/>
</dbReference>
<feature type="region of interest" description="Disordered" evidence="4">
    <location>
        <begin position="131"/>
        <end position="163"/>
    </location>
</feature>
<evidence type="ECO:0000256" key="2">
    <source>
        <dbReference type="ARBA" id="ARBA00022999"/>
    </source>
</evidence>
<feature type="domain" description="SH2" evidence="5">
    <location>
        <begin position="166"/>
        <end position="268"/>
    </location>
</feature>
<accession>A0A8C5A361</accession>